<evidence type="ECO:0000313" key="3">
    <source>
        <dbReference type="Proteomes" id="UP001380822"/>
    </source>
</evidence>
<dbReference type="RefSeq" id="WP_334249651.1">
    <property type="nucleotide sequence ID" value="NZ_JBAKBE010000001.1"/>
</dbReference>
<dbReference type="EMBL" id="JBAKBE010000001">
    <property type="protein sequence ID" value="MEH0094781.1"/>
    <property type="molecule type" value="Genomic_DNA"/>
</dbReference>
<dbReference type="SUPFAM" id="SSF142433">
    <property type="entry name" value="CinA-like"/>
    <property type="match status" value="1"/>
</dbReference>
<dbReference type="InterPro" id="IPR008136">
    <property type="entry name" value="CinA_C"/>
</dbReference>
<proteinExistence type="predicted"/>
<organism evidence="2 3">
    <name type="scientific">Pannonibacter anstelovis</name>
    <dbReference type="NCBI Taxonomy" id="3121537"/>
    <lineage>
        <taxon>Bacteria</taxon>
        <taxon>Pseudomonadati</taxon>
        <taxon>Pseudomonadota</taxon>
        <taxon>Alphaproteobacteria</taxon>
        <taxon>Hyphomicrobiales</taxon>
        <taxon>Stappiaceae</taxon>
        <taxon>Pannonibacter</taxon>
    </lineage>
</organism>
<dbReference type="Pfam" id="PF02464">
    <property type="entry name" value="CinA"/>
    <property type="match status" value="1"/>
</dbReference>
<name>A0ABU7ZIF2_9HYPH</name>
<dbReference type="InterPro" id="IPR036653">
    <property type="entry name" value="CinA-like_C"/>
</dbReference>
<accession>A0ABU7ZIF2</accession>
<protein>
    <submittedName>
        <fullName evidence="2">CinA family protein</fullName>
    </submittedName>
</protein>
<dbReference type="NCBIfam" id="TIGR00199">
    <property type="entry name" value="PncC_domain"/>
    <property type="match status" value="1"/>
</dbReference>
<gene>
    <name evidence="2" type="ORF">V6L76_00860</name>
</gene>
<feature type="domain" description="CinA C-terminal" evidence="1">
    <location>
        <begin position="11"/>
        <end position="162"/>
    </location>
</feature>
<reference evidence="2 3" key="1">
    <citation type="submission" date="2024-02" db="EMBL/GenBank/DDBJ databases">
        <title>A new putative Pannonibacter species isolated from two cases of bloodstream infections in paediatric patients.</title>
        <authorList>
            <person name="Castellana S."/>
            <person name="De Laurentiis V."/>
            <person name="Grassi M."/>
            <person name="De Leonardis F."/>
            <person name="Mosca A."/>
            <person name="De Carlo C."/>
            <person name="Sparapano E."/>
            <person name="Ronga L."/>
            <person name="Santacroce L."/>
            <person name="Chironna M."/>
            <person name="De Robertis A."/>
            <person name="Bianco A."/>
            <person name="Del Sambro L."/>
            <person name="Capozzi L."/>
            <person name="Parisi A."/>
        </authorList>
    </citation>
    <scope>NUCLEOTIDE SEQUENCE [LARGE SCALE GENOMIC DNA]</scope>
    <source>
        <strain evidence="2 3">Pt2</strain>
    </source>
</reference>
<evidence type="ECO:0000259" key="1">
    <source>
        <dbReference type="Pfam" id="PF02464"/>
    </source>
</evidence>
<dbReference type="Proteomes" id="UP001380822">
    <property type="component" value="Unassembled WGS sequence"/>
</dbReference>
<comment type="caution">
    <text evidence="2">The sequence shown here is derived from an EMBL/GenBank/DDBJ whole genome shotgun (WGS) entry which is preliminary data.</text>
</comment>
<sequence>MTDLTQLRPRAEALVLKLKSKGLMMTAAESCTGGLVCALVTEIPGSSAVLDRGFVTYSNEAKMDMLAVPADVLARAGAVSEETARAMAEGALAHSRADVAVSITGIAGPGGGSTEKPVGLVHFAAAGKDRQTRHLACRFGDQGRDAIRALSAATALEILSNLID</sequence>
<dbReference type="Gene3D" id="3.90.950.20">
    <property type="entry name" value="CinA-like"/>
    <property type="match status" value="1"/>
</dbReference>
<keyword evidence="3" id="KW-1185">Reference proteome</keyword>
<evidence type="ECO:0000313" key="2">
    <source>
        <dbReference type="EMBL" id="MEH0094781.1"/>
    </source>
</evidence>